<proteinExistence type="predicted"/>
<keyword evidence="1" id="KW-1133">Transmembrane helix</keyword>
<reference evidence="2" key="1">
    <citation type="journal article" date="2023" name="Science">
        <title>Elucidation of the pathway for biosynthesis of saponin adjuvants from the soapbark tree.</title>
        <authorList>
            <person name="Reed J."/>
            <person name="Orme A."/>
            <person name="El-Demerdash A."/>
            <person name="Owen C."/>
            <person name="Martin L.B.B."/>
            <person name="Misra R.C."/>
            <person name="Kikuchi S."/>
            <person name="Rejzek M."/>
            <person name="Martin A.C."/>
            <person name="Harkess A."/>
            <person name="Leebens-Mack J."/>
            <person name="Louveau T."/>
            <person name="Stephenson M.J."/>
            <person name="Osbourn A."/>
        </authorList>
    </citation>
    <scope>NUCLEOTIDE SEQUENCE</scope>
    <source>
        <strain evidence="2">S10</strain>
    </source>
</reference>
<protein>
    <submittedName>
        <fullName evidence="2">Nuclease</fullName>
    </submittedName>
</protein>
<dbReference type="EMBL" id="JARAOO010000003">
    <property type="protein sequence ID" value="KAJ7977352.1"/>
    <property type="molecule type" value="Genomic_DNA"/>
</dbReference>
<feature type="transmembrane region" description="Helical" evidence="1">
    <location>
        <begin position="83"/>
        <end position="100"/>
    </location>
</feature>
<dbReference type="AlphaFoldDB" id="A0AAD7Q9F3"/>
<keyword evidence="1" id="KW-0472">Membrane</keyword>
<keyword evidence="3" id="KW-1185">Reference proteome</keyword>
<evidence type="ECO:0000313" key="3">
    <source>
        <dbReference type="Proteomes" id="UP001163823"/>
    </source>
</evidence>
<evidence type="ECO:0000313" key="2">
    <source>
        <dbReference type="EMBL" id="KAJ7977352.1"/>
    </source>
</evidence>
<feature type="transmembrane region" description="Helical" evidence="1">
    <location>
        <begin position="51"/>
        <end position="71"/>
    </location>
</feature>
<dbReference type="Proteomes" id="UP001163823">
    <property type="component" value="Chromosome 3"/>
</dbReference>
<organism evidence="2 3">
    <name type="scientific">Quillaja saponaria</name>
    <name type="common">Soap bark tree</name>
    <dbReference type="NCBI Taxonomy" id="32244"/>
    <lineage>
        <taxon>Eukaryota</taxon>
        <taxon>Viridiplantae</taxon>
        <taxon>Streptophyta</taxon>
        <taxon>Embryophyta</taxon>
        <taxon>Tracheophyta</taxon>
        <taxon>Spermatophyta</taxon>
        <taxon>Magnoliopsida</taxon>
        <taxon>eudicotyledons</taxon>
        <taxon>Gunneridae</taxon>
        <taxon>Pentapetalae</taxon>
        <taxon>rosids</taxon>
        <taxon>fabids</taxon>
        <taxon>Fabales</taxon>
        <taxon>Quillajaceae</taxon>
        <taxon>Quillaja</taxon>
    </lineage>
</organism>
<dbReference type="KEGG" id="qsa:O6P43_006995"/>
<evidence type="ECO:0000256" key="1">
    <source>
        <dbReference type="SAM" id="Phobius"/>
    </source>
</evidence>
<name>A0AAD7Q9F3_QUISA</name>
<comment type="caution">
    <text evidence="2">The sequence shown here is derived from an EMBL/GenBank/DDBJ whole genome shotgun (WGS) entry which is preliminary data.</text>
</comment>
<sequence length="101" mass="11400">MAPPKKSKKSKKGSKKLKECKRASVVPIEPKATETDWWDSFWHKNSSAPGFFFLTWVCSLMGENPFFFFLSAFCLTMSSKGDIVNSLCSIMIFIILLSCSC</sequence>
<keyword evidence="1" id="KW-0812">Transmembrane</keyword>
<accession>A0AAD7Q9F3</accession>
<gene>
    <name evidence="2" type="ORF">O6P43_006995</name>
</gene>